<comment type="caution">
    <text evidence="1">The sequence shown here is derived from an EMBL/GenBank/DDBJ whole genome shotgun (WGS) entry which is preliminary data.</text>
</comment>
<reference evidence="1 2" key="1">
    <citation type="submission" date="2020-08" db="EMBL/GenBank/DDBJ databases">
        <title>Genomic Encyclopedia of Type Strains, Phase IV (KMG-IV): sequencing the most valuable type-strain genomes for metagenomic binning, comparative biology and taxonomic classification.</title>
        <authorList>
            <person name="Goeker M."/>
        </authorList>
    </citation>
    <scope>NUCLEOTIDE SEQUENCE [LARGE SCALE GENOMIC DNA]</scope>
    <source>
        <strain evidence="1 2">DSM 103733</strain>
    </source>
</reference>
<name>A0A841K3E5_9BACT</name>
<proteinExistence type="predicted"/>
<accession>A0A841K3E5</accession>
<evidence type="ECO:0000313" key="1">
    <source>
        <dbReference type="EMBL" id="MBB6144774.1"/>
    </source>
</evidence>
<sequence length="83" mass="9725">MRDCVDYRENILLHLDKELCVSQADELRTHLELCENCRETLEAEKELSRVLRRSRPLYSAPASLRDRLLRAMNEPDSGSLPRK</sequence>
<dbReference type="AlphaFoldDB" id="A0A841K3E5"/>
<evidence type="ECO:0000313" key="2">
    <source>
        <dbReference type="Proteomes" id="UP000538666"/>
    </source>
</evidence>
<keyword evidence="2" id="KW-1185">Reference proteome</keyword>
<dbReference type="Proteomes" id="UP000538666">
    <property type="component" value="Unassembled WGS sequence"/>
</dbReference>
<organism evidence="1 2">
    <name type="scientific">Silvibacterium bohemicum</name>
    <dbReference type="NCBI Taxonomy" id="1577686"/>
    <lineage>
        <taxon>Bacteria</taxon>
        <taxon>Pseudomonadati</taxon>
        <taxon>Acidobacteriota</taxon>
        <taxon>Terriglobia</taxon>
        <taxon>Terriglobales</taxon>
        <taxon>Acidobacteriaceae</taxon>
        <taxon>Silvibacterium</taxon>
    </lineage>
</organism>
<gene>
    <name evidence="1" type="ORF">HNQ77_002730</name>
</gene>
<dbReference type="EMBL" id="JACHEK010000005">
    <property type="protein sequence ID" value="MBB6144774.1"/>
    <property type="molecule type" value="Genomic_DNA"/>
</dbReference>
<protein>
    <submittedName>
        <fullName evidence="1">Mycothiol system anti-sigma-R factor</fullName>
    </submittedName>
</protein>